<feature type="transmembrane region" description="Helical" evidence="1">
    <location>
        <begin position="93"/>
        <end position="112"/>
    </location>
</feature>
<dbReference type="Proteomes" id="UP001500416">
    <property type="component" value="Unassembled WGS sequence"/>
</dbReference>
<evidence type="ECO:0000313" key="3">
    <source>
        <dbReference type="Proteomes" id="UP001500416"/>
    </source>
</evidence>
<keyword evidence="1" id="KW-0472">Membrane</keyword>
<proteinExistence type="predicted"/>
<comment type="caution">
    <text evidence="2">The sequence shown here is derived from an EMBL/GenBank/DDBJ whole genome shotgun (WGS) entry which is preliminary data.</text>
</comment>
<organism evidence="2 3">
    <name type="scientific">Saccharothrix mutabilis subsp. mutabilis</name>
    <dbReference type="NCBI Taxonomy" id="66855"/>
    <lineage>
        <taxon>Bacteria</taxon>
        <taxon>Bacillati</taxon>
        <taxon>Actinomycetota</taxon>
        <taxon>Actinomycetes</taxon>
        <taxon>Pseudonocardiales</taxon>
        <taxon>Pseudonocardiaceae</taxon>
        <taxon>Saccharothrix</taxon>
    </lineage>
</organism>
<feature type="transmembrane region" description="Helical" evidence="1">
    <location>
        <begin position="12"/>
        <end position="34"/>
    </location>
</feature>
<keyword evidence="3" id="KW-1185">Reference proteome</keyword>
<accession>A0ABP3E5Y5</accession>
<sequence>MLDVWTVVRFVHVLGAVLWVGGQLTLTAVVLPPVRRLLGLAERGEVLKAVGKRFALITAAAFLPAQLTTGVLLAMRHGVTWQSLLEPGYGRLLAAKLLLFCFVMAAAALHGHAQAGGRTGRARASSAAALVGSLGVVLLATGLVEGG</sequence>
<evidence type="ECO:0000313" key="2">
    <source>
        <dbReference type="EMBL" id="GAA0250706.1"/>
    </source>
</evidence>
<reference evidence="3" key="1">
    <citation type="journal article" date="2019" name="Int. J. Syst. Evol. Microbiol.">
        <title>The Global Catalogue of Microorganisms (GCM) 10K type strain sequencing project: providing services to taxonomists for standard genome sequencing and annotation.</title>
        <authorList>
            <consortium name="The Broad Institute Genomics Platform"/>
            <consortium name="The Broad Institute Genome Sequencing Center for Infectious Disease"/>
            <person name="Wu L."/>
            <person name="Ma J."/>
        </authorList>
    </citation>
    <scope>NUCLEOTIDE SEQUENCE [LARGE SCALE GENOMIC DNA]</scope>
    <source>
        <strain evidence="3">JCM 3380</strain>
    </source>
</reference>
<dbReference type="EMBL" id="BAAABU010000018">
    <property type="protein sequence ID" value="GAA0250706.1"/>
    <property type="molecule type" value="Genomic_DNA"/>
</dbReference>
<evidence type="ECO:0008006" key="4">
    <source>
        <dbReference type="Google" id="ProtNLM"/>
    </source>
</evidence>
<name>A0ABP3E5Y5_9PSEU</name>
<feature type="transmembrane region" description="Helical" evidence="1">
    <location>
        <begin position="124"/>
        <end position="144"/>
    </location>
</feature>
<keyword evidence="1" id="KW-1133">Transmembrane helix</keyword>
<evidence type="ECO:0000256" key="1">
    <source>
        <dbReference type="SAM" id="Phobius"/>
    </source>
</evidence>
<dbReference type="RefSeq" id="WP_343937174.1">
    <property type="nucleotide sequence ID" value="NZ_BAAABU010000018.1"/>
</dbReference>
<feature type="transmembrane region" description="Helical" evidence="1">
    <location>
        <begin position="54"/>
        <end position="73"/>
    </location>
</feature>
<gene>
    <name evidence="2" type="ORF">GCM10010492_58660</name>
</gene>
<keyword evidence="1" id="KW-0812">Transmembrane</keyword>
<protein>
    <recommendedName>
        <fullName evidence="4">Copper resistance protein D domain-containing protein</fullName>
    </recommendedName>
</protein>